<evidence type="ECO:0008006" key="3">
    <source>
        <dbReference type="Google" id="ProtNLM"/>
    </source>
</evidence>
<dbReference type="Proteomes" id="UP000694426">
    <property type="component" value="Unplaced"/>
</dbReference>
<organism evidence="1 2">
    <name type="scientific">Anser brachyrhynchus</name>
    <name type="common">Pink-footed goose</name>
    <dbReference type="NCBI Taxonomy" id="132585"/>
    <lineage>
        <taxon>Eukaryota</taxon>
        <taxon>Metazoa</taxon>
        <taxon>Chordata</taxon>
        <taxon>Craniata</taxon>
        <taxon>Vertebrata</taxon>
        <taxon>Euteleostomi</taxon>
        <taxon>Archelosauria</taxon>
        <taxon>Archosauria</taxon>
        <taxon>Dinosauria</taxon>
        <taxon>Saurischia</taxon>
        <taxon>Theropoda</taxon>
        <taxon>Coelurosauria</taxon>
        <taxon>Aves</taxon>
        <taxon>Neognathae</taxon>
        <taxon>Galloanserae</taxon>
        <taxon>Anseriformes</taxon>
        <taxon>Anatidae</taxon>
        <taxon>Anserinae</taxon>
        <taxon>Anser</taxon>
    </lineage>
</organism>
<sequence>FGSEDKDFKWVNTGATVFGLFSNIVPRTAENFRALCDITDHNGTGGRSIYGDAFEDENFEVLLYCKSKQTNSNMI</sequence>
<proteinExistence type="predicted"/>
<dbReference type="PANTHER" id="PTHR11071">
    <property type="entry name" value="PEPTIDYL-PROLYL CIS-TRANS ISOMERASE"/>
    <property type="match status" value="1"/>
</dbReference>
<evidence type="ECO:0000313" key="1">
    <source>
        <dbReference type="Ensembl" id="ENSABRP00000018039.1"/>
    </source>
</evidence>
<keyword evidence="2" id="KW-1185">Reference proteome</keyword>
<dbReference type="GO" id="GO:0016018">
    <property type="term" value="F:cyclosporin A binding"/>
    <property type="evidence" value="ECO:0007669"/>
    <property type="project" value="TreeGrafter"/>
</dbReference>
<dbReference type="Gene3D" id="2.40.100.10">
    <property type="entry name" value="Cyclophilin-like"/>
    <property type="match status" value="1"/>
</dbReference>
<dbReference type="AlphaFoldDB" id="A0A8B9CCJ3"/>
<protein>
    <recommendedName>
        <fullName evidence="3">Peptidylprolyl isomerase</fullName>
    </recommendedName>
</protein>
<dbReference type="GO" id="GO:0003755">
    <property type="term" value="F:peptidyl-prolyl cis-trans isomerase activity"/>
    <property type="evidence" value="ECO:0007669"/>
    <property type="project" value="TreeGrafter"/>
</dbReference>
<accession>A0A8B9CCJ3</accession>
<reference evidence="1" key="2">
    <citation type="submission" date="2025-09" db="UniProtKB">
        <authorList>
            <consortium name="Ensembl"/>
        </authorList>
    </citation>
    <scope>IDENTIFICATION</scope>
</reference>
<dbReference type="GO" id="GO:0005737">
    <property type="term" value="C:cytoplasm"/>
    <property type="evidence" value="ECO:0007669"/>
    <property type="project" value="TreeGrafter"/>
</dbReference>
<dbReference type="PANTHER" id="PTHR11071:SF561">
    <property type="entry name" value="PEPTIDYL-PROLYL CIS-TRANS ISOMERASE D-RELATED"/>
    <property type="match status" value="1"/>
</dbReference>
<evidence type="ECO:0000313" key="2">
    <source>
        <dbReference type="Proteomes" id="UP000694426"/>
    </source>
</evidence>
<dbReference type="GeneTree" id="ENSGT00990000206240"/>
<dbReference type="Ensembl" id="ENSABRT00000025486.1">
    <property type="protein sequence ID" value="ENSABRP00000018039.1"/>
    <property type="gene ID" value="ENSABRG00000015530.1"/>
</dbReference>
<dbReference type="GO" id="GO:0006457">
    <property type="term" value="P:protein folding"/>
    <property type="evidence" value="ECO:0007669"/>
    <property type="project" value="TreeGrafter"/>
</dbReference>
<name>A0A8B9CCJ3_9AVES</name>
<reference evidence="1" key="1">
    <citation type="submission" date="2025-08" db="UniProtKB">
        <authorList>
            <consortium name="Ensembl"/>
        </authorList>
    </citation>
    <scope>IDENTIFICATION</scope>
</reference>
<dbReference type="SUPFAM" id="SSF50891">
    <property type="entry name" value="Cyclophilin-like"/>
    <property type="match status" value="1"/>
</dbReference>
<dbReference type="InterPro" id="IPR029000">
    <property type="entry name" value="Cyclophilin-like_dom_sf"/>
</dbReference>